<evidence type="ECO:0000259" key="1">
    <source>
        <dbReference type="Pfam" id="PF13581"/>
    </source>
</evidence>
<feature type="domain" description="Histidine kinase/HSP90-like ATPase" evidence="1">
    <location>
        <begin position="37"/>
        <end position="171"/>
    </location>
</feature>
<protein>
    <recommendedName>
        <fullName evidence="1">Histidine kinase/HSP90-like ATPase domain-containing protein</fullName>
    </recommendedName>
</protein>
<sequence length="187" mass="21860">MGMATTPIKIKELRCDDNDVLFDRTNMLYKEFPSDFRQIRYFTLLIVQSAPMEIKEINLLEQQISEVIKNAVKHGNKCNIKKKVKVWYSFSPTHAHLVVEDEGSGFKDLEKWNEFNRKRLQYLHTSNFEKLADFVSFRTKNSDDQDGGNALFAALEYWDGGFVYNKKRNAVAMLKKFPKKRHGVNVD</sequence>
<evidence type="ECO:0000313" key="2">
    <source>
        <dbReference type="EMBL" id="ERJ93533.1"/>
    </source>
</evidence>
<name>A0ABN0NZN6_TRELE</name>
<proteinExistence type="predicted"/>
<dbReference type="InterPro" id="IPR036890">
    <property type="entry name" value="HATPase_C_sf"/>
</dbReference>
<organism evidence="2 3">
    <name type="scientific">Treponema lecithinolyticum ATCC 700332</name>
    <dbReference type="NCBI Taxonomy" id="1321815"/>
    <lineage>
        <taxon>Bacteria</taxon>
        <taxon>Pseudomonadati</taxon>
        <taxon>Spirochaetota</taxon>
        <taxon>Spirochaetia</taxon>
        <taxon>Spirochaetales</taxon>
        <taxon>Treponemataceae</taxon>
        <taxon>Treponema</taxon>
    </lineage>
</organism>
<dbReference type="Proteomes" id="UP000016649">
    <property type="component" value="Unassembled WGS sequence"/>
</dbReference>
<dbReference type="SUPFAM" id="SSF55874">
    <property type="entry name" value="ATPase domain of HSP90 chaperone/DNA topoisomerase II/histidine kinase"/>
    <property type="match status" value="1"/>
</dbReference>
<gene>
    <name evidence="2" type="ORF">HMPREF9193_00822</name>
</gene>
<reference evidence="2 3" key="1">
    <citation type="submission" date="2013-08" db="EMBL/GenBank/DDBJ databases">
        <authorList>
            <person name="Weinstock G."/>
            <person name="Sodergren E."/>
            <person name="Wylie T."/>
            <person name="Fulton L."/>
            <person name="Fulton R."/>
            <person name="Fronick C."/>
            <person name="O'Laughlin M."/>
            <person name="Godfrey J."/>
            <person name="Miner T."/>
            <person name="Herter B."/>
            <person name="Appelbaum E."/>
            <person name="Cordes M."/>
            <person name="Lek S."/>
            <person name="Wollam A."/>
            <person name="Pepin K.H."/>
            <person name="Palsikar V.B."/>
            <person name="Mitreva M."/>
            <person name="Wilson R.K."/>
        </authorList>
    </citation>
    <scope>NUCLEOTIDE SEQUENCE [LARGE SCALE GENOMIC DNA]</scope>
    <source>
        <strain evidence="2 3">ATCC 700332</strain>
    </source>
</reference>
<evidence type="ECO:0000313" key="3">
    <source>
        <dbReference type="Proteomes" id="UP000016649"/>
    </source>
</evidence>
<dbReference type="Gene3D" id="3.30.565.10">
    <property type="entry name" value="Histidine kinase-like ATPase, C-terminal domain"/>
    <property type="match status" value="1"/>
</dbReference>
<keyword evidence="3" id="KW-1185">Reference proteome</keyword>
<comment type="caution">
    <text evidence="2">The sequence shown here is derived from an EMBL/GenBank/DDBJ whole genome shotgun (WGS) entry which is preliminary data.</text>
</comment>
<dbReference type="EMBL" id="AWVH01000024">
    <property type="protein sequence ID" value="ERJ93533.1"/>
    <property type="molecule type" value="Genomic_DNA"/>
</dbReference>
<accession>A0ABN0NZN6</accession>
<dbReference type="Pfam" id="PF13581">
    <property type="entry name" value="HATPase_c_2"/>
    <property type="match status" value="1"/>
</dbReference>
<dbReference type="InterPro" id="IPR003594">
    <property type="entry name" value="HATPase_dom"/>
</dbReference>